<evidence type="ECO:0000313" key="12">
    <source>
        <dbReference type="Proteomes" id="UP000005707"/>
    </source>
</evidence>
<dbReference type="InterPro" id="IPR005794">
    <property type="entry name" value="Fmt"/>
</dbReference>
<reference evidence="11 12" key="1">
    <citation type="journal article" date="2011" name="J. Bacteriol.">
        <title>Genome sequence of Haloplasma contractile, an unusual contractile bacterium from a deep-sea anoxic brine lake.</title>
        <authorList>
            <person name="Antunes A."/>
            <person name="Alam I."/>
            <person name="El Dorry H."/>
            <person name="Siam R."/>
            <person name="Robertson A."/>
            <person name="Bajic V.B."/>
            <person name="Stingl U."/>
        </authorList>
    </citation>
    <scope>NUCLEOTIDE SEQUENCE [LARGE SCALE GENOMIC DNA]</scope>
    <source>
        <strain evidence="11 12">SSD-17B</strain>
    </source>
</reference>
<evidence type="ECO:0000256" key="5">
    <source>
        <dbReference type="ARBA" id="ARBA00022679"/>
    </source>
</evidence>
<dbReference type="Proteomes" id="UP000005707">
    <property type="component" value="Unassembled WGS sequence"/>
</dbReference>
<dbReference type="AlphaFoldDB" id="U2EEM4"/>
<evidence type="ECO:0000256" key="4">
    <source>
        <dbReference type="ARBA" id="ARBA00016014"/>
    </source>
</evidence>
<dbReference type="CDD" id="cd08704">
    <property type="entry name" value="Met_tRNA_FMT_C"/>
    <property type="match status" value="1"/>
</dbReference>
<dbReference type="Gene3D" id="3.40.50.170">
    <property type="entry name" value="Formyl transferase, N-terminal domain"/>
    <property type="match status" value="1"/>
</dbReference>
<comment type="caution">
    <text evidence="11">The sequence shown here is derived from an EMBL/GenBank/DDBJ whole genome shotgun (WGS) entry which is preliminary data.</text>
</comment>
<dbReference type="RefSeq" id="WP_008826475.1">
    <property type="nucleotide sequence ID" value="NZ_AFNU02000001.1"/>
</dbReference>
<sequence>MRVVFMGTPDFSVPILKGLIDSEYKVVGVVTQPDRKVGRKRILTPPPVKQLATEYNLEVFQPEKIKQDYSRILEWNPDLIITAAYGQIVPTEILEAPKFGAINVHASLLPKYRGGAPIHQSIIDGCKETGITIMYMVDRMDAGDILKQESVEIEFTDHVGTLHDKLSLLGRDLLLRTLPDIFNHEIKPTKQNEEEVTYAWNIKREDERINWNSKGIEIYNQIRGLNPWPVAYTKYHGKNVKVWTAEPVRLIHNQEPGTILKIESDGIVVTSKDADCIKVTELQLAGKKKQLVKEILNGNHEFIEKEQFE</sequence>
<comment type="function">
    <text evidence="1 8">Attaches a formyl group to the free amino group of methionyl-tRNA(fMet). The formyl group appears to play a dual role in the initiator identity of N-formylmethionyl-tRNA by promoting its recognition by IF2 and preventing the misappropriation of this tRNA by the elongation apparatus.</text>
</comment>
<dbReference type="SUPFAM" id="SSF50486">
    <property type="entry name" value="FMT C-terminal domain-like"/>
    <property type="match status" value="1"/>
</dbReference>
<dbReference type="NCBIfam" id="TIGR00460">
    <property type="entry name" value="fmt"/>
    <property type="match status" value="1"/>
</dbReference>
<reference evidence="11 12" key="2">
    <citation type="journal article" date="2013" name="PLoS ONE">
        <title>INDIGO - INtegrated Data Warehouse of MIcrobial GenOmes with Examples from the Red Sea Extremophiles.</title>
        <authorList>
            <person name="Alam I."/>
            <person name="Antunes A."/>
            <person name="Kamau A.A."/>
            <person name="Ba Alawi W."/>
            <person name="Kalkatawi M."/>
            <person name="Stingl U."/>
            <person name="Bajic V.B."/>
        </authorList>
    </citation>
    <scope>NUCLEOTIDE SEQUENCE [LARGE SCALE GENOMIC DNA]</scope>
    <source>
        <strain evidence="11 12">SSD-17B</strain>
    </source>
</reference>
<dbReference type="GO" id="GO:0004479">
    <property type="term" value="F:methionyl-tRNA formyltransferase activity"/>
    <property type="evidence" value="ECO:0007669"/>
    <property type="project" value="UniProtKB-UniRule"/>
</dbReference>
<keyword evidence="12" id="KW-1185">Reference proteome</keyword>
<protein>
    <recommendedName>
        <fullName evidence="4 8">Methionyl-tRNA formyltransferase</fullName>
        <ecNumber evidence="3 8">2.1.2.9</ecNumber>
    </recommendedName>
</protein>
<evidence type="ECO:0000313" key="11">
    <source>
        <dbReference type="EMBL" id="ERJ13418.1"/>
    </source>
</evidence>
<dbReference type="InParanoid" id="U2EEM4"/>
<name>U2EEM4_9MOLU</name>
<organism evidence="11 12">
    <name type="scientific">Haloplasma contractile SSD-17B</name>
    <dbReference type="NCBI Taxonomy" id="1033810"/>
    <lineage>
        <taxon>Bacteria</taxon>
        <taxon>Bacillati</taxon>
        <taxon>Mycoplasmatota</taxon>
        <taxon>Mollicutes</taxon>
        <taxon>Haloplasmatales</taxon>
        <taxon>Haloplasmataceae</taxon>
        <taxon>Haloplasma</taxon>
    </lineage>
</organism>
<dbReference type="Gene3D" id="3.10.25.10">
    <property type="entry name" value="Formyl transferase, C-terminal domain"/>
    <property type="match status" value="1"/>
</dbReference>
<dbReference type="InterPro" id="IPR011034">
    <property type="entry name" value="Formyl_transferase-like_C_sf"/>
</dbReference>
<dbReference type="InterPro" id="IPR037022">
    <property type="entry name" value="Formyl_trans_C_sf"/>
</dbReference>
<dbReference type="Pfam" id="PF00551">
    <property type="entry name" value="Formyl_trans_N"/>
    <property type="match status" value="1"/>
</dbReference>
<dbReference type="STRING" id="1033810.HLPCO_000069"/>
<dbReference type="HAMAP" id="MF_00182">
    <property type="entry name" value="Formyl_trans"/>
    <property type="match status" value="1"/>
</dbReference>
<evidence type="ECO:0000256" key="1">
    <source>
        <dbReference type="ARBA" id="ARBA00002606"/>
    </source>
</evidence>
<dbReference type="EC" id="2.1.2.9" evidence="3 8"/>
<dbReference type="InterPro" id="IPR041711">
    <property type="entry name" value="Met-tRNA-FMT_N"/>
</dbReference>
<evidence type="ECO:0000256" key="8">
    <source>
        <dbReference type="HAMAP-Rule" id="MF_00182"/>
    </source>
</evidence>
<dbReference type="eggNOG" id="COG0223">
    <property type="taxonomic scope" value="Bacteria"/>
</dbReference>
<proteinExistence type="inferred from homology"/>
<dbReference type="EMBL" id="AFNU02000001">
    <property type="protein sequence ID" value="ERJ13418.1"/>
    <property type="molecule type" value="Genomic_DNA"/>
</dbReference>
<dbReference type="FunFam" id="3.40.50.170:FF:000004">
    <property type="entry name" value="Methionyl-tRNA formyltransferase"/>
    <property type="match status" value="1"/>
</dbReference>
<evidence type="ECO:0000256" key="2">
    <source>
        <dbReference type="ARBA" id="ARBA00010699"/>
    </source>
</evidence>
<dbReference type="OrthoDB" id="9802815at2"/>
<dbReference type="PANTHER" id="PTHR11138:SF5">
    <property type="entry name" value="METHIONYL-TRNA FORMYLTRANSFERASE, MITOCHONDRIAL"/>
    <property type="match status" value="1"/>
</dbReference>
<feature type="binding site" evidence="8">
    <location>
        <begin position="107"/>
        <end position="110"/>
    </location>
    <ligand>
        <name>(6S)-5,6,7,8-tetrahydrofolate</name>
        <dbReference type="ChEBI" id="CHEBI:57453"/>
    </ligand>
</feature>
<dbReference type="SUPFAM" id="SSF53328">
    <property type="entry name" value="Formyltransferase"/>
    <property type="match status" value="1"/>
</dbReference>
<feature type="domain" description="Formyl transferase C-terminal" evidence="10">
    <location>
        <begin position="201"/>
        <end position="299"/>
    </location>
</feature>
<dbReference type="PANTHER" id="PTHR11138">
    <property type="entry name" value="METHIONYL-TRNA FORMYLTRANSFERASE"/>
    <property type="match status" value="1"/>
</dbReference>
<comment type="catalytic activity">
    <reaction evidence="7 8">
        <text>L-methionyl-tRNA(fMet) + (6R)-10-formyltetrahydrofolate = N-formyl-L-methionyl-tRNA(fMet) + (6S)-5,6,7,8-tetrahydrofolate + H(+)</text>
        <dbReference type="Rhea" id="RHEA:24380"/>
        <dbReference type="Rhea" id="RHEA-COMP:9952"/>
        <dbReference type="Rhea" id="RHEA-COMP:9953"/>
        <dbReference type="ChEBI" id="CHEBI:15378"/>
        <dbReference type="ChEBI" id="CHEBI:57453"/>
        <dbReference type="ChEBI" id="CHEBI:78530"/>
        <dbReference type="ChEBI" id="CHEBI:78844"/>
        <dbReference type="ChEBI" id="CHEBI:195366"/>
        <dbReference type="EC" id="2.1.2.9"/>
    </reaction>
</comment>
<dbReference type="Pfam" id="PF02911">
    <property type="entry name" value="Formyl_trans_C"/>
    <property type="match status" value="1"/>
</dbReference>
<dbReference type="InterPro" id="IPR002376">
    <property type="entry name" value="Formyl_transf_N"/>
</dbReference>
<dbReference type="CDD" id="cd08646">
    <property type="entry name" value="FMT_core_Met-tRNA-FMT_N"/>
    <property type="match status" value="1"/>
</dbReference>
<comment type="similarity">
    <text evidence="2 8">Belongs to the Fmt family.</text>
</comment>
<gene>
    <name evidence="8 11" type="primary">fmt</name>
    <name evidence="11" type="ORF">HLPCO_000069</name>
</gene>
<accession>U2EEM4</accession>
<dbReference type="PROSITE" id="PS00373">
    <property type="entry name" value="GART"/>
    <property type="match status" value="1"/>
</dbReference>
<dbReference type="GO" id="GO:0005829">
    <property type="term" value="C:cytosol"/>
    <property type="evidence" value="ECO:0007669"/>
    <property type="project" value="TreeGrafter"/>
</dbReference>
<evidence type="ECO:0000256" key="3">
    <source>
        <dbReference type="ARBA" id="ARBA00012261"/>
    </source>
</evidence>
<dbReference type="InterPro" id="IPR036477">
    <property type="entry name" value="Formyl_transf_N_sf"/>
</dbReference>
<feature type="domain" description="Formyl transferase N-terminal" evidence="9">
    <location>
        <begin position="1"/>
        <end position="177"/>
    </location>
</feature>
<evidence type="ECO:0000259" key="9">
    <source>
        <dbReference type="Pfam" id="PF00551"/>
    </source>
</evidence>
<keyword evidence="6 8" id="KW-0648">Protein biosynthesis</keyword>
<evidence type="ECO:0000256" key="6">
    <source>
        <dbReference type="ARBA" id="ARBA00022917"/>
    </source>
</evidence>
<keyword evidence="5 8" id="KW-0808">Transferase</keyword>
<dbReference type="FunCoup" id="U2EEM4">
    <property type="interactions" value="392"/>
</dbReference>
<dbReference type="InterPro" id="IPR044135">
    <property type="entry name" value="Met-tRNA-FMT_C"/>
</dbReference>
<dbReference type="InterPro" id="IPR005793">
    <property type="entry name" value="Formyl_trans_C"/>
</dbReference>
<evidence type="ECO:0000259" key="10">
    <source>
        <dbReference type="Pfam" id="PF02911"/>
    </source>
</evidence>
<evidence type="ECO:0000256" key="7">
    <source>
        <dbReference type="ARBA" id="ARBA00048558"/>
    </source>
</evidence>
<dbReference type="InterPro" id="IPR001555">
    <property type="entry name" value="GART_AS"/>
</dbReference>